<reference evidence="6" key="1">
    <citation type="submission" date="2021-01" db="EMBL/GenBank/DDBJ databases">
        <authorList>
            <person name="Corre E."/>
            <person name="Pelletier E."/>
            <person name="Niang G."/>
            <person name="Scheremetjew M."/>
            <person name="Finn R."/>
            <person name="Kale V."/>
            <person name="Holt S."/>
            <person name="Cochrane G."/>
            <person name="Meng A."/>
            <person name="Brown T."/>
            <person name="Cohen L."/>
        </authorList>
    </citation>
    <scope>NUCLEOTIDE SEQUENCE</scope>
    <source>
        <strain evidence="6">Pop2</strain>
    </source>
</reference>
<evidence type="ECO:0000256" key="3">
    <source>
        <dbReference type="ARBA" id="ARBA00022679"/>
    </source>
</evidence>
<evidence type="ECO:0000259" key="5">
    <source>
        <dbReference type="Pfam" id="PF08241"/>
    </source>
</evidence>
<keyword evidence="3" id="KW-0808">Transferase</keyword>
<keyword evidence="4" id="KW-0732">Signal</keyword>
<dbReference type="EMBL" id="HBGN01023648">
    <property type="protein sequence ID" value="CAD9338090.1"/>
    <property type="molecule type" value="Transcribed_RNA"/>
</dbReference>
<dbReference type="InterPro" id="IPR051419">
    <property type="entry name" value="Lys/N-term_MeTrsfase_sf"/>
</dbReference>
<gene>
    <name evidence="6" type="ORF">DBRI1063_LOCUS15095</name>
</gene>
<feature type="signal peptide" evidence="4">
    <location>
        <begin position="1"/>
        <end position="19"/>
    </location>
</feature>
<dbReference type="Gene3D" id="3.40.50.150">
    <property type="entry name" value="Vaccinia Virus protein VP39"/>
    <property type="match status" value="1"/>
</dbReference>
<sequence length="269" mass="30162">MAPLLHRFLVTSFLSVSSPTRPETATTTHHSRLQTNIKNKLLTDDGECIFGKKEYWDSMYEGKVSDRSGDRYSWYCGWDEMAPFWKELVPLMPRPENDEEEQHVIPHVLIAGMGNDPTPVYLFDEGYTNMTAFDYSRAGVERAKELFGPRCSVDGVTVLEADACDLHAIETASVDATLDKGTLDAIFITDTSNFRKAVRELTRVTRPEGGIVVCISNVVYESDLLQAFESDMWENIHDGSLAFAPDGEATIDLGADLYSWRRTGKAWTG</sequence>
<dbReference type="InterPro" id="IPR013216">
    <property type="entry name" value="Methyltransf_11"/>
</dbReference>
<dbReference type="GO" id="GO:0032259">
    <property type="term" value="P:methylation"/>
    <property type="evidence" value="ECO:0007669"/>
    <property type="project" value="UniProtKB-KW"/>
</dbReference>
<dbReference type="SUPFAM" id="SSF53335">
    <property type="entry name" value="S-adenosyl-L-methionine-dependent methyltransferases"/>
    <property type="match status" value="1"/>
</dbReference>
<dbReference type="CDD" id="cd02440">
    <property type="entry name" value="AdoMet_MTases"/>
    <property type="match status" value="1"/>
</dbReference>
<evidence type="ECO:0000256" key="2">
    <source>
        <dbReference type="ARBA" id="ARBA00022603"/>
    </source>
</evidence>
<evidence type="ECO:0000256" key="4">
    <source>
        <dbReference type="SAM" id="SignalP"/>
    </source>
</evidence>
<keyword evidence="2" id="KW-0489">Methyltransferase</keyword>
<dbReference type="GO" id="GO:0008757">
    <property type="term" value="F:S-adenosylmethionine-dependent methyltransferase activity"/>
    <property type="evidence" value="ECO:0007669"/>
    <property type="project" value="InterPro"/>
</dbReference>
<comment type="similarity">
    <text evidence="1">Belongs to the methyltransferase superfamily.</text>
</comment>
<dbReference type="PANTHER" id="PTHR12176">
    <property type="entry name" value="SAM-DEPENDENT METHYLTRANSFERASE SUPERFAMILY PROTEIN"/>
    <property type="match status" value="1"/>
</dbReference>
<dbReference type="AlphaFoldDB" id="A0A6U3RWB3"/>
<dbReference type="InterPro" id="IPR029063">
    <property type="entry name" value="SAM-dependent_MTases_sf"/>
</dbReference>
<dbReference type="Pfam" id="PF08241">
    <property type="entry name" value="Methyltransf_11"/>
    <property type="match status" value="1"/>
</dbReference>
<evidence type="ECO:0000256" key="1">
    <source>
        <dbReference type="ARBA" id="ARBA00008361"/>
    </source>
</evidence>
<protein>
    <recommendedName>
        <fullName evidence="5">Methyltransferase type 11 domain-containing protein</fullName>
    </recommendedName>
</protein>
<dbReference type="PANTHER" id="PTHR12176:SF80">
    <property type="entry name" value="EEF1A LYSINE METHYLTRANSFERASE 4"/>
    <property type="match status" value="1"/>
</dbReference>
<name>A0A6U3RWB3_9STRA</name>
<organism evidence="6">
    <name type="scientific">Ditylum brightwellii</name>
    <dbReference type="NCBI Taxonomy" id="49249"/>
    <lineage>
        <taxon>Eukaryota</taxon>
        <taxon>Sar</taxon>
        <taxon>Stramenopiles</taxon>
        <taxon>Ochrophyta</taxon>
        <taxon>Bacillariophyta</taxon>
        <taxon>Mediophyceae</taxon>
        <taxon>Lithodesmiophycidae</taxon>
        <taxon>Lithodesmiales</taxon>
        <taxon>Lithodesmiaceae</taxon>
        <taxon>Ditylum</taxon>
    </lineage>
</organism>
<proteinExistence type="inferred from homology"/>
<evidence type="ECO:0000313" key="6">
    <source>
        <dbReference type="EMBL" id="CAD9338090.1"/>
    </source>
</evidence>
<feature type="chain" id="PRO_5030160116" description="Methyltransferase type 11 domain-containing protein" evidence="4">
    <location>
        <begin position="20"/>
        <end position="269"/>
    </location>
</feature>
<feature type="domain" description="Methyltransferase type 11" evidence="5">
    <location>
        <begin position="111"/>
        <end position="212"/>
    </location>
</feature>
<accession>A0A6U3RWB3</accession>